<name>A0A9Q4MH42_XYLFS</name>
<proteinExistence type="predicted"/>
<evidence type="ECO:0000313" key="1">
    <source>
        <dbReference type="EMBL" id="MRU23344.1"/>
    </source>
</evidence>
<gene>
    <name evidence="1" type="ORF">FG476_04435</name>
</gene>
<organism evidence="1 2">
    <name type="scientific">Xylella fastidiosa subsp. multiplex</name>
    <dbReference type="NCBI Taxonomy" id="644357"/>
    <lineage>
        <taxon>Bacteria</taxon>
        <taxon>Pseudomonadati</taxon>
        <taxon>Pseudomonadota</taxon>
        <taxon>Gammaproteobacteria</taxon>
        <taxon>Lysobacterales</taxon>
        <taxon>Lysobacteraceae</taxon>
        <taxon>Xylella</taxon>
    </lineage>
</organism>
<reference evidence="1" key="2">
    <citation type="journal article" date="2020" name="Appl. Environ. Microbiol.">
        <title>Multiple intercontinental introductions associated with the emergence of a plant pathogen in Europe.</title>
        <authorList>
            <person name="Landa B.B."/>
            <person name="Castillo A.I."/>
            <person name="Giampetruzzi A."/>
            <person name="Kahn A."/>
            <person name="Roman-Ecija M."/>
            <person name="Velasco-Amo M.P."/>
            <person name="Navas-Cortes J.A."/>
            <person name="Marco-Noales E."/>
            <person name="Barbe S."/>
            <person name="Moralejo E."/>
            <person name="Coletta-Filho H.D."/>
            <person name="Saldarelli P."/>
            <person name="Saponari M."/>
            <person name="Almeida R.P.P."/>
        </authorList>
    </citation>
    <scope>NUCLEOTIDE SEQUENCE</scope>
    <source>
        <strain evidence="1">XYL1981</strain>
    </source>
</reference>
<evidence type="ECO:0000313" key="2">
    <source>
        <dbReference type="Proteomes" id="UP000474061"/>
    </source>
</evidence>
<accession>A0A9Q4MH42</accession>
<dbReference type="AlphaFoldDB" id="A0A9Q4MH42"/>
<evidence type="ECO:0008006" key="3">
    <source>
        <dbReference type="Google" id="ProtNLM"/>
    </source>
</evidence>
<reference evidence="1" key="1">
    <citation type="submission" date="2019-05" db="EMBL/GenBank/DDBJ databases">
        <authorList>
            <person name="Castillo A."/>
            <person name="Giampetruzzi A."/>
            <person name="Landa B."/>
            <person name="Saponari M."/>
            <person name="Almeida R.P.P."/>
            <person name="Moralejo E."/>
            <person name="Marco-Noales E."/>
            <person name="Velasco-Amo M.P."/>
            <person name="Roman-Ecija M."/>
            <person name="Navarro I."/>
            <person name="Monterde A."/>
            <person name="Barbe S."/>
        </authorList>
    </citation>
    <scope>NUCLEOTIDE SEQUENCE</scope>
    <source>
        <strain evidence="1">XYL1981</strain>
    </source>
</reference>
<dbReference type="Proteomes" id="UP000474061">
    <property type="component" value="Unassembled WGS sequence"/>
</dbReference>
<dbReference type="EMBL" id="VDCJ01000337">
    <property type="protein sequence ID" value="MRU23344.1"/>
    <property type="molecule type" value="Genomic_DNA"/>
</dbReference>
<sequence>MKDRPIIFSAPMVNAIIQGYKTQTRRIAKKTNHPCPFGTPGDRLWVRERYTPCEVTGIVCYAADALPETVTNRRRWMSSIHMPRLASRLLLLIKNIRLEQLQDITEADAMAEGVCDLKERSSNTCDTATSTFRNLWCRLHGEWLPDTWVWVIQFERIELRTHVCLNTDKNDSVMEVA</sequence>
<comment type="caution">
    <text evidence="1">The sequence shown here is derived from an EMBL/GenBank/DDBJ whole genome shotgun (WGS) entry which is preliminary data.</text>
</comment>
<protein>
    <recommendedName>
        <fullName evidence="3">Phage-related protein</fullName>
    </recommendedName>
</protein>
<dbReference type="RefSeq" id="WP_004086586.1">
    <property type="nucleotide sequence ID" value="NZ_CP052854.1"/>
</dbReference>